<feature type="transmembrane region" description="Helical" evidence="1">
    <location>
        <begin position="114"/>
        <end position="133"/>
    </location>
</feature>
<feature type="transmembrane region" description="Helical" evidence="1">
    <location>
        <begin position="62"/>
        <end position="85"/>
    </location>
</feature>
<evidence type="ECO:0000313" key="2">
    <source>
        <dbReference type="EMBL" id="MSS89907.1"/>
    </source>
</evidence>
<evidence type="ECO:0000313" key="3">
    <source>
        <dbReference type="Proteomes" id="UP000436047"/>
    </source>
</evidence>
<dbReference type="RefSeq" id="WP_130850987.1">
    <property type="nucleotide sequence ID" value="NZ_VUMI01000029.1"/>
</dbReference>
<evidence type="ECO:0000256" key="1">
    <source>
        <dbReference type="SAM" id="Phobius"/>
    </source>
</evidence>
<dbReference type="AlphaFoldDB" id="A0A6N7WHE2"/>
<protein>
    <submittedName>
        <fullName evidence="2">Uncharacterized protein</fullName>
    </submittedName>
</protein>
<sequence>MKKTIFGISPFLVQVLAIVLNFNSLLQGSTATGMNVTISLLYFAFWICFIPAMKRYNAYRGFLASLVFWGLVLLTALLTLTVNIFDIDLPMLVPFTTLFLAPTYGVRIEQLSNMAALSIIAIIAIVYIVYCAVEAKRVKRN</sequence>
<feature type="transmembrane region" description="Helical" evidence="1">
    <location>
        <begin position="33"/>
        <end position="50"/>
    </location>
</feature>
<name>A0A6N7WHE2_9FIRM</name>
<keyword evidence="3" id="KW-1185">Reference proteome</keyword>
<proteinExistence type="predicted"/>
<keyword evidence="1" id="KW-1133">Transmembrane helix</keyword>
<comment type="caution">
    <text evidence="2">The sequence shown here is derived from an EMBL/GenBank/DDBJ whole genome shotgun (WGS) entry which is preliminary data.</text>
</comment>
<organism evidence="2 3">
    <name type="scientific">Eisenbergiella porci</name>
    <dbReference type="NCBI Taxonomy" id="2652274"/>
    <lineage>
        <taxon>Bacteria</taxon>
        <taxon>Bacillati</taxon>
        <taxon>Bacillota</taxon>
        <taxon>Clostridia</taxon>
        <taxon>Lachnospirales</taxon>
        <taxon>Lachnospiraceae</taxon>
        <taxon>Eisenbergiella</taxon>
    </lineage>
</organism>
<dbReference type="GeneID" id="86054727"/>
<reference evidence="2 3" key="1">
    <citation type="submission" date="2019-08" db="EMBL/GenBank/DDBJ databases">
        <title>In-depth cultivation of the pig gut microbiome towards novel bacterial diversity and tailored functional studies.</title>
        <authorList>
            <person name="Wylensek D."/>
            <person name="Hitch T.C.A."/>
            <person name="Clavel T."/>
        </authorList>
    </citation>
    <scope>NUCLEOTIDE SEQUENCE [LARGE SCALE GENOMIC DNA]</scope>
    <source>
        <strain evidence="2 3">WCA-389-WT-23B</strain>
    </source>
</reference>
<dbReference type="Proteomes" id="UP000436047">
    <property type="component" value="Unassembled WGS sequence"/>
</dbReference>
<keyword evidence="1" id="KW-0812">Transmembrane</keyword>
<keyword evidence="1" id="KW-0472">Membrane</keyword>
<dbReference type="EMBL" id="VUMI01000029">
    <property type="protein sequence ID" value="MSS89907.1"/>
    <property type="molecule type" value="Genomic_DNA"/>
</dbReference>
<gene>
    <name evidence="2" type="ORF">FYJ45_16940</name>
</gene>
<accession>A0A6N7WHE2</accession>